<dbReference type="Proteomes" id="UP000077671">
    <property type="component" value="Unassembled WGS sequence"/>
</dbReference>
<feature type="active site" description="Tele-phosphohistidine intermediate" evidence="6">
    <location>
        <position position="16"/>
    </location>
</feature>
<comment type="caution">
    <text evidence="11">The sequence shown here is derived from an EMBL/GenBank/DDBJ whole genome shotgun (WGS) entry which is preliminary data.</text>
</comment>
<evidence type="ECO:0000256" key="5">
    <source>
        <dbReference type="HAMAP-Rule" id="MF_03048"/>
    </source>
</evidence>
<feature type="active site" description="Proton donor/acceptor" evidence="6">
    <location>
        <position position="95"/>
    </location>
</feature>
<feature type="binding site" evidence="7">
    <location>
        <position position="65"/>
    </location>
    <ligand>
        <name>substrate</name>
    </ligand>
</feature>
<dbReference type="GO" id="GO:0034227">
    <property type="term" value="P:tRNA thio-modification"/>
    <property type="evidence" value="ECO:0007669"/>
    <property type="project" value="UniProtKB-UniRule"/>
</dbReference>
<dbReference type="InterPro" id="IPR013078">
    <property type="entry name" value="His_Pase_superF_clade-1"/>
</dbReference>
<keyword evidence="3 5" id="KW-0819">tRNA processing</keyword>
<feature type="compositionally biased region" description="Low complexity" evidence="9">
    <location>
        <begin position="150"/>
        <end position="159"/>
    </location>
</feature>
<reference evidence="11" key="2">
    <citation type="journal article" date="2019" name="IMA Fungus">
        <title>Genome sequencing and comparison of five Tilletia species to identify candidate genes for the detection of regulated species infecting wheat.</title>
        <authorList>
            <person name="Nguyen H.D.T."/>
            <person name="Sultana T."/>
            <person name="Kesanakurti P."/>
            <person name="Hambleton S."/>
        </authorList>
    </citation>
    <scope>NUCLEOTIDE SEQUENCE</scope>
    <source>
        <strain evidence="11">DAOMC 238032</strain>
    </source>
</reference>
<organism evidence="11 12">
    <name type="scientific">Tilletia caries</name>
    <name type="common">wheat bunt fungus</name>
    <dbReference type="NCBI Taxonomy" id="13290"/>
    <lineage>
        <taxon>Eukaryota</taxon>
        <taxon>Fungi</taxon>
        <taxon>Dikarya</taxon>
        <taxon>Basidiomycota</taxon>
        <taxon>Ustilaginomycotina</taxon>
        <taxon>Exobasidiomycetes</taxon>
        <taxon>Tilletiales</taxon>
        <taxon>Tilletiaceae</taxon>
        <taxon>Tilletia</taxon>
    </lineage>
</organism>
<accession>A0A177VCP3</accession>
<keyword evidence="4 5" id="KW-0833">Ubl conjugation pathway</keyword>
<keyword evidence="13" id="KW-1185">Reference proteome</keyword>
<evidence type="ECO:0000313" key="10">
    <source>
        <dbReference type="EMBL" id="CAD6960075.1"/>
    </source>
</evidence>
<dbReference type="GO" id="GO:0002098">
    <property type="term" value="P:tRNA wobble uridine modification"/>
    <property type="evidence" value="ECO:0007669"/>
    <property type="project" value="UniProtKB-UniRule"/>
</dbReference>
<evidence type="ECO:0000256" key="2">
    <source>
        <dbReference type="ARBA" id="ARBA00022499"/>
    </source>
</evidence>
<evidence type="ECO:0000256" key="1">
    <source>
        <dbReference type="ARBA" id="ARBA00022490"/>
    </source>
</evidence>
<feature type="region of interest" description="Disordered" evidence="9">
    <location>
        <begin position="141"/>
        <end position="171"/>
    </location>
</feature>
<dbReference type="CDD" id="cd07067">
    <property type="entry name" value="HP_PGM_like"/>
    <property type="match status" value="1"/>
</dbReference>
<dbReference type="SUPFAM" id="SSF53254">
    <property type="entry name" value="Phosphoglycerate mutase-like"/>
    <property type="match status" value="1"/>
</dbReference>
<feature type="cross-link" description="Glycyl lysine isopeptide (Gly-Lys) (interchain with K-? in acceptor proteins)" evidence="5">
    <location>
        <position position="481"/>
    </location>
</feature>
<feature type="modified residue" description="1-thioglycine" evidence="5">
    <location>
        <position position="481"/>
    </location>
</feature>
<evidence type="ECO:0000256" key="4">
    <source>
        <dbReference type="ARBA" id="ARBA00022786"/>
    </source>
</evidence>
<evidence type="ECO:0000256" key="8">
    <source>
        <dbReference type="RuleBase" id="RU361182"/>
    </source>
</evidence>
<evidence type="ECO:0000313" key="12">
    <source>
        <dbReference type="Proteomes" id="UP000077671"/>
    </source>
</evidence>
<comment type="subcellular location">
    <subcellularLocation>
        <location evidence="5 8">Cytoplasm</location>
    </subcellularLocation>
</comment>
<dbReference type="CDD" id="cd01764">
    <property type="entry name" value="Ubl_Urm1"/>
    <property type="match status" value="1"/>
</dbReference>
<dbReference type="GO" id="GO:0032447">
    <property type="term" value="P:protein urmylation"/>
    <property type="evidence" value="ECO:0007669"/>
    <property type="project" value="UniProtKB-UniRule"/>
</dbReference>
<evidence type="ECO:0000256" key="3">
    <source>
        <dbReference type="ARBA" id="ARBA00022694"/>
    </source>
</evidence>
<evidence type="ECO:0000313" key="11">
    <source>
        <dbReference type="EMBL" id="KAE8259742.1"/>
    </source>
</evidence>
<feature type="compositionally biased region" description="Polar residues" evidence="9">
    <location>
        <begin position="232"/>
        <end position="248"/>
    </location>
</feature>
<dbReference type="PROSITE" id="PS00175">
    <property type="entry name" value="PG_MUTASE"/>
    <property type="match status" value="1"/>
</dbReference>
<dbReference type="AlphaFoldDB" id="A0A177VCP3"/>
<dbReference type="InterPro" id="IPR012675">
    <property type="entry name" value="Beta-grasp_dom_sf"/>
</dbReference>
<dbReference type="InterPro" id="IPR015221">
    <property type="entry name" value="Urm1"/>
</dbReference>
<feature type="binding site" evidence="7">
    <location>
        <begin position="15"/>
        <end position="22"/>
    </location>
    <ligand>
        <name>substrate</name>
    </ligand>
</feature>
<gene>
    <name evidence="5" type="primary">URM1</name>
    <name evidence="11" type="ORF">A4X03_0g4006</name>
    <name evidence="10" type="ORF">JKIAZH3_G7548</name>
</gene>
<dbReference type="GO" id="GO:0005829">
    <property type="term" value="C:cytosol"/>
    <property type="evidence" value="ECO:0007669"/>
    <property type="project" value="UniProtKB-UniRule"/>
</dbReference>
<comment type="similarity">
    <text evidence="5 8">Belongs to the URM1 family.</text>
</comment>
<dbReference type="Pfam" id="PF09138">
    <property type="entry name" value="Urm1"/>
    <property type="match status" value="1"/>
</dbReference>
<dbReference type="SMART" id="SM00855">
    <property type="entry name" value="PGAM"/>
    <property type="match status" value="1"/>
</dbReference>
<dbReference type="Gene3D" id="3.40.50.1240">
    <property type="entry name" value="Phosphoglycerate mutase-like"/>
    <property type="match status" value="1"/>
</dbReference>
<dbReference type="GO" id="GO:0003824">
    <property type="term" value="F:catalytic activity"/>
    <property type="evidence" value="ECO:0007669"/>
    <property type="project" value="InterPro"/>
</dbReference>
<dbReference type="Proteomes" id="UP000836402">
    <property type="component" value="Unassembled WGS sequence"/>
</dbReference>
<dbReference type="PANTHER" id="PTHR14986">
    <property type="entry name" value="RURM1 PROTEIN"/>
    <property type="match status" value="1"/>
</dbReference>
<name>A0A177VCP3_9BASI</name>
<feature type="region of interest" description="Disordered" evidence="9">
    <location>
        <begin position="228"/>
        <end position="258"/>
    </location>
</feature>
<dbReference type="InterPro" id="IPR001345">
    <property type="entry name" value="PG/BPGM_mutase_AS"/>
</dbReference>
<reference evidence="10" key="3">
    <citation type="submission" date="2020-10" db="EMBL/GenBank/DDBJ databases">
        <authorList>
            <person name="Sedaghatjoo S."/>
        </authorList>
    </citation>
    <scope>NUCLEOTIDE SEQUENCE</scope>
    <source>
        <strain evidence="10">AZH3</strain>
    </source>
</reference>
<comment type="function">
    <text evidence="5">Acts as a sulfur carrier required for 2-thiolation of mcm(5)S(2)U at tRNA wobble positions of cytosolic tRNA(Lys), tRNA(Glu) and tRNA(Gln). Serves as sulfur donor in tRNA 2-thiolation reaction by being thiocarboxylated (-COSH) at its C-terminus by the MOCS3 homolog UBA4. The sulfur is then transferred to tRNA to form 2-thiolation of mcm(5)S(2)U. Prior mcm(5) tRNA modification by the elongator complex is required for 2-thiolation. Also acts as a ubiquitin-like protein (UBL) that is covalently conjugated via an isopeptide bond to lysine residues of target proteins such as AHP1. The thiocarboxylated form serves as substrate for conjugation and oxidative stress specifically induces the formation of UBL-protein conjugates.</text>
</comment>
<keyword evidence="2 5" id="KW-1017">Isopeptide bond</keyword>
<dbReference type="InterPro" id="IPR016155">
    <property type="entry name" value="Mopterin_synth/thiamin_S_b"/>
</dbReference>
<dbReference type="Pfam" id="PF00300">
    <property type="entry name" value="His_Phos_1"/>
    <property type="match status" value="1"/>
</dbReference>
<evidence type="ECO:0000256" key="6">
    <source>
        <dbReference type="PIRSR" id="PIRSR613078-1"/>
    </source>
</evidence>
<dbReference type="SUPFAM" id="SSF54285">
    <property type="entry name" value="MoaD/ThiS"/>
    <property type="match status" value="1"/>
</dbReference>
<dbReference type="EMBL" id="LWDD02000506">
    <property type="protein sequence ID" value="KAE8259742.1"/>
    <property type="molecule type" value="Genomic_DNA"/>
</dbReference>
<dbReference type="InterPro" id="IPR029033">
    <property type="entry name" value="His_PPase_superfam"/>
</dbReference>
<dbReference type="UniPathway" id="UPA00988"/>
<protein>
    <recommendedName>
        <fullName evidence="5 8">Ubiquitin-related modifier 1</fullName>
    </recommendedName>
</protein>
<dbReference type="HAMAP" id="MF_03048">
    <property type="entry name" value="Urm1"/>
    <property type="match status" value="1"/>
</dbReference>
<evidence type="ECO:0000256" key="9">
    <source>
        <dbReference type="SAM" id="MobiDB-lite"/>
    </source>
</evidence>
<comment type="pathway">
    <text evidence="5 8">tRNA modification; 5-methoxycarbonylmethyl-2-thiouridine-tRNA biosynthesis.</text>
</comment>
<reference evidence="11" key="1">
    <citation type="submission" date="2016-04" db="EMBL/GenBank/DDBJ databases">
        <authorList>
            <person name="Nguyen H.D."/>
            <person name="Kesanakurti P."/>
            <person name="Cullis J."/>
            <person name="Levesque C.A."/>
            <person name="Hambleton S."/>
        </authorList>
    </citation>
    <scope>NUCLEOTIDE SEQUENCE</scope>
    <source>
        <strain evidence="11">DAOMC 238032</strain>
    </source>
</reference>
<proteinExistence type="inferred from homology"/>
<dbReference type="EMBL" id="CAJHJG010006855">
    <property type="protein sequence ID" value="CAD6960075.1"/>
    <property type="molecule type" value="Genomic_DNA"/>
</dbReference>
<evidence type="ECO:0000256" key="7">
    <source>
        <dbReference type="PIRSR" id="PIRSR613078-2"/>
    </source>
</evidence>
<evidence type="ECO:0000313" key="13">
    <source>
        <dbReference type="Proteomes" id="UP000836402"/>
    </source>
</evidence>
<dbReference type="Gene3D" id="3.10.20.30">
    <property type="match status" value="1"/>
</dbReference>
<comment type="PTM">
    <text evidence="5">C-terminal thiocarboxylation occurs in 2 steps, it is first acyl-adenylated (-COAMP) via the hesA/moeB/thiF part of UBA4, then thiocarboxylated (-COSH) via the rhodanese domain of UBA4.</text>
</comment>
<sequence length="481" mass="51096">MASSQVPVLRVLLVRHGETNENVAGIIQGQLDTDLNPHGRLQAEAVARALADEPIDEIYTSSLRRAVDTATAIHQANRALQAQGVPLIQEARLKERYFGVLQGNVWKGGDRSGVEGIEPVESVTERLAGFWNDCVVSPGPWEDIPDDAQSDGQDGGDAAETVASNGQPASAPQAGEVVRTILLVGHGSALATLAGSVLIDGGYVDLAPGAERTRIWNCSITEIHVPAFPARNGTSSNPADKGQTSQPPSRFRSLGSKFSKSRSRNWLVRPLHLSPLAANAGTGPSARTAPSTFTWPDGSPLGDIGYGQGRGVVKRWADITHIKAMALAPGAGPGDANLVKNVDEMIENPSAPVSGTATPAMRQDLPVQPKAPQQAGETLKITIEFGGGTELLTSTPEKKAHEVRIPAQADDDGRPADARYLIKWIAENLIAERHELFVEGDTVRPGILVLINDADWELEGEGDYQLQAGDRLIFISTLHGG</sequence>
<keyword evidence="1 5" id="KW-0963">Cytoplasm</keyword>